<dbReference type="InterPro" id="IPR009270">
    <property type="entry name" value="DUF927"/>
</dbReference>
<organism evidence="3 4">
    <name type="scientific">Thiohalomonas denitrificans</name>
    <dbReference type="NCBI Taxonomy" id="415747"/>
    <lineage>
        <taxon>Bacteria</taxon>
        <taxon>Pseudomonadati</taxon>
        <taxon>Pseudomonadota</taxon>
        <taxon>Gammaproteobacteria</taxon>
        <taxon>Thiohalomonadales</taxon>
        <taxon>Thiohalomonadaceae</taxon>
        <taxon>Thiohalomonas</taxon>
    </lineage>
</organism>
<feature type="compositionally biased region" description="Polar residues" evidence="1">
    <location>
        <begin position="1"/>
        <end position="10"/>
    </location>
</feature>
<evidence type="ECO:0000313" key="4">
    <source>
        <dbReference type="Proteomes" id="UP000199648"/>
    </source>
</evidence>
<dbReference type="STRING" id="415747.SAMN03097708_00833"/>
<feature type="compositionally biased region" description="Basic and acidic residues" evidence="1">
    <location>
        <begin position="16"/>
        <end position="36"/>
    </location>
</feature>
<feature type="region of interest" description="Disordered" evidence="1">
    <location>
        <begin position="1"/>
        <end position="71"/>
    </location>
</feature>
<feature type="domain" description="DUF927" evidence="2">
    <location>
        <begin position="89"/>
        <end position="366"/>
    </location>
</feature>
<sequence length="631" mass="69027">MTKGSVNQPTLPAEQVRQEAEGKGGAEGRTHSDAGLRRPLGFSVSGDGGALIEAVTPDPHPDNPSEPAIDRPSFAVHDESLMLGEKLMPPGLYWHGWGRGDDPEPIDFWICTPIHAIALTEGEYGNNHGLLLRFKTSSGAWREWAAPLSMLAGSGEEIRRELLDMGVRIDPSNRSYLSRWLMEQFPEPRMIAATRTGWHLDGKSFVLPQGTIGDDSVRYQSEHPEHDAYTRRGTLESWRTNVAEPCGDNPVLVLALSAAFSGPLLRLAKQQESGGAGIHFVGDSSLGKTTALQAAASVWGGPNYVRTWRATSNGMEGTAAALNDTFLPLDEISESDPRDVGSIIYALANGQGKQRANRAGRARKSARWRLVALSSGERSFAAHMGEAGRQPKAGQGARLLDLPVTDRAHGVFDELHQFANGRAFADAMKRATDQHHGHAGPAFVEHLLAHDRDLAEWWAGTSTLPGFQSESGIEGRAAAIFALVGMAGELATEYGITGWRAGEAMEAAIEAYQMWRRYRGDGLTEDRQILRNVQEFIARHGDSRFSAIHSSDSVRDRAGYWRDIGEERQWLLNSAGLKDAAPGFDPHRIADALDRAGWIVEREKGKRSKKVWLGGQSKRFYIIRPGSEEAL</sequence>
<evidence type="ECO:0000313" key="3">
    <source>
        <dbReference type="EMBL" id="SCZ52926.1"/>
    </source>
</evidence>
<accession>A0A1G5PUL3</accession>
<dbReference type="Proteomes" id="UP000199648">
    <property type="component" value="Unassembled WGS sequence"/>
</dbReference>
<name>A0A1G5PUL3_9GAMM</name>
<gene>
    <name evidence="3" type="ORF">SAMN03097708_00833</name>
</gene>
<dbReference type="EMBL" id="FMWD01000002">
    <property type="protein sequence ID" value="SCZ52926.1"/>
    <property type="molecule type" value="Genomic_DNA"/>
</dbReference>
<evidence type="ECO:0000259" key="2">
    <source>
        <dbReference type="Pfam" id="PF06048"/>
    </source>
</evidence>
<reference evidence="3 4" key="1">
    <citation type="submission" date="2016-10" db="EMBL/GenBank/DDBJ databases">
        <authorList>
            <person name="de Groot N.N."/>
        </authorList>
    </citation>
    <scope>NUCLEOTIDE SEQUENCE [LARGE SCALE GENOMIC DNA]</scope>
    <source>
        <strain evidence="3 4">HLD2</strain>
    </source>
</reference>
<keyword evidence="4" id="KW-1185">Reference proteome</keyword>
<proteinExistence type="predicted"/>
<evidence type="ECO:0000256" key="1">
    <source>
        <dbReference type="SAM" id="MobiDB-lite"/>
    </source>
</evidence>
<dbReference type="AlphaFoldDB" id="A0A1G5PUL3"/>
<dbReference type="Pfam" id="PF06048">
    <property type="entry name" value="DUF927"/>
    <property type="match status" value="1"/>
</dbReference>
<dbReference type="OrthoDB" id="784829at2"/>
<protein>
    <submittedName>
        <fullName evidence="3">Uncharcterized protein, DUF927 family</fullName>
    </submittedName>
</protein>